<evidence type="ECO:0000313" key="14">
    <source>
        <dbReference type="Proteomes" id="UP001321700"/>
    </source>
</evidence>
<dbReference type="SUPFAM" id="SSF103190">
    <property type="entry name" value="Sensory domain-like"/>
    <property type="match status" value="1"/>
</dbReference>
<evidence type="ECO:0000256" key="2">
    <source>
        <dbReference type="ARBA" id="ARBA00022475"/>
    </source>
</evidence>
<dbReference type="PROSITE" id="PS50111">
    <property type="entry name" value="CHEMOTAXIS_TRANSDUC_2"/>
    <property type="match status" value="1"/>
</dbReference>
<dbReference type="CDD" id="cd11386">
    <property type="entry name" value="MCP_signal"/>
    <property type="match status" value="1"/>
</dbReference>
<dbReference type="SMART" id="SM00283">
    <property type="entry name" value="MA"/>
    <property type="match status" value="1"/>
</dbReference>
<dbReference type="RefSeq" id="WP_313875854.1">
    <property type="nucleotide sequence ID" value="NZ_JAVBIK010000001.1"/>
</dbReference>
<evidence type="ECO:0000256" key="1">
    <source>
        <dbReference type="ARBA" id="ARBA00004651"/>
    </source>
</evidence>
<gene>
    <name evidence="13" type="ORF">RAE19_16250</name>
</gene>
<dbReference type="InterPro" id="IPR003660">
    <property type="entry name" value="HAMP_dom"/>
</dbReference>
<dbReference type="Pfam" id="PF02743">
    <property type="entry name" value="dCache_1"/>
    <property type="match status" value="1"/>
</dbReference>
<feature type="domain" description="Methyl-accepting transducer" evidence="11">
    <location>
        <begin position="358"/>
        <end position="587"/>
    </location>
</feature>
<comment type="caution">
    <text evidence="13">The sequence shown here is derived from an EMBL/GenBank/DDBJ whole genome shotgun (WGS) entry which is preliminary data.</text>
</comment>
<name>A0ABU3KQZ9_9BURK</name>
<evidence type="ECO:0000256" key="10">
    <source>
        <dbReference type="SAM" id="Phobius"/>
    </source>
</evidence>
<dbReference type="InterPro" id="IPR051310">
    <property type="entry name" value="MCP_chemotaxis"/>
</dbReference>
<evidence type="ECO:0000256" key="4">
    <source>
        <dbReference type="ARBA" id="ARBA00022692"/>
    </source>
</evidence>
<dbReference type="PANTHER" id="PTHR43531:SF14">
    <property type="entry name" value="METHYL-ACCEPTING CHEMOTAXIS PROTEIN I-RELATED"/>
    <property type="match status" value="1"/>
</dbReference>
<evidence type="ECO:0000259" key="12">
    <source>
        <dbReference type="PROSITE" id="PS50885"/>
    </source>
</evidence>
<dbReference type="Gene3D" id="3.30.450.20">
    <property type="entry name" value="PAS domain"/>
    <property type="match status" value="2"/>
</dbReference>
<keyword evidence="8" id="KW-0807">Transducer</keyword>
<dbReference type="InterPro" id="IPR004089">
    <property type="entry name" value="MCPsignal_dom"/>
</dbReference>
<dbReference type="Pfam" id="PF00015">
    <property type="entry name" value="MCPsignal"/>
    <property type="match status" value="1"/>
</dbReference>
<comment type="subcellular location">
    <subcellularLocation>
        <location evidence="1">Cell membrane</location>
        <topology evidence="1">Multi-pass membrane protein</topology>
    </subcellularLocation>
</comment>
<keyword evidence="14" id="KW-1185">Reference proteome</keyword>
<evidence type="ECO:0000256" key="8">
    <source>
        <dbReference type="PROSITE-ProRule" id="PRU00284"/>
    </source>
</evidence>
<evidence type="ECO:0000256" key="7">
    <source>
        <dbReference type="ARBA" id="ARBA00029447"/>
    </source>
</evidence>
<dbReference type="Proteomes" id="UP001321700">
    <property type="component" value="Unassembled WGS sequence"/>
</dbReference>
<evidence type="ECO:0000256" key="9">
    <source>
        <dbReference type="SAM" id="MobiDB-lite"/>
    </source>
</evidence>
<feature type="compositionally biased region" description="Low complexity" evidence="9">
    <location>
        <begin position="648"/>
        <end position="689"/>
    </location>
</feature>
<evidence type="ECO:0000256" key="6">
    <source>
        <dbReference type="ARBA" id="ARBA00023136"/>
    </source>
</evidence>
<dbReference type="InterPro" id="IPR033479">
    <property type="entry name" value="dCache_1"/>
</dbReference>
<dbReference type="PANTHER" id="PTHR43531">
    <property type="entry name" value="PROTEIN ICFG"/>
    <property type="match status" value="1"/>
</dbReference>
<feature type="region of interest" description="Disordered" evidence="9">
    <location>
        <begin position="622"/>
        <end position="699"/>
    </location>
</feature>
<dbReference type="CDD" id="cd12912">
    <property type="entry name" value="PDC2_MCP_like"/>
    <property type="match status" value="1"/>
</dbReference>
<evidence type="ECO:0000259" key="11">
    <source>
        <dbReference type="PROSITE" id="PS50111"/>
    </source>
</evidence>
<dbReference type="EMBL" id="JAVBIK010000001">
    <property type="protein sequence ID" value="MDT7520239.1"/>
    <property type="molecule type" value="Genomic_DNA"/>
</dbReference>
<dbReference type="SMART" id="SM00304">
    <property type="entry name" value="HAMP"/>
    <property type="match status" value="1"/>
</dbReference>
<evidence type="ECO:0000256" key="3">
    <source>
        <dbReference type="ARBA" id="ARBA00022481"/>
    </source>
</evidence>
<dbReference type="SUPFAM" id="SSF58104">
    <property type="entry name" value="Methyl-accepting chemotaxis protein (MCP) signaling domain"/>
    <property type="match status" value="1"/>
</dbReference>
<keyword evidence="5 10" id="KW-1133">Transmembrane helix</keyword>
<feature type="transmembrane region" description="Helical" evidence="10">
    <location>
        <begin position="274"/>
        <end position="299"/>
    </location>
</feature>
<comment type="similarity">
    <text evidence="7">Belongs to the methyl-accepting chemotaxis (MCP) protein family.</text>
</comment>
<reference evidence="13 14" key="1">
    <citation type="submission" date="2023-08" db="EMBL/GenBank/DDBJ databases">
        <title>Rhodoferax potami sp. nov. and Rhodoferax mekongensis sp. nov., isolated from the Mekong River in Thailand.</title>
        <authorList>
            <person name="Kitikhun S."/>
            <person name="Charoenyingcharoen P."/>
            <person name="Siriarchawattana P."/>
            <person name="Likhitrattanapisal S."/>
            <person name="Nilsakha T."/>
            <person name="Chanpet A."/>
            <person name="Rattanawaree P."/>
            <person name="Ingsriswang S."/>
        </authorList>
    </citation>
    <scope>NUCLEOTIDE SEQUENCE [LARGE SCALE GENOMIC DNA]</scope>
    <source>
        <strain evidence="13 14">TBRC 17660</strain>
    </source>
</reference>
<dbReference type="CDD" id="cd06225">
    <property type="entry name" value="HAMP"/>
    <property type="match status" value="1"/>
</dbReference>
<protein>
    <submittedName>
        <fullName evidence="13">Methyl-accepting chemotaxis protein</fullName>
    </submittedName>
</protein>
<evidence type="ECO:0000313" key="13">
    <source>
        <dbReference type="EMBL" id="MDT7520239.1"/>
    </source>
</evidence>
<accession>A0ABU3KQZ9</accession>
<dbReference type="CDD" id="cd12913">
    <property type="entry name" value="PDC1_MCP_like"/>
    <property type="match status" value="1"/>
</dbReference>
<dbReference type="Pfam" id="PF00672">
    <property type="entry name" value="HAMP"/>
    <property type="match status" value="1"/>
</dbReference>
<proteinExistence type="inferred from homology"/>
<organism evidence="13 14">
    <name type="scientific">Rhodoferax potami</name>
    <dbReference type="NCBI Taxonomy" id="3068338"/>
    <lineage>
        <taxon>Bacteria</taxon>
        <taxon>Pseudomonadati</taxon>
        <taxon>Pseudomonadota</taxon>
        <taxon>Betaproteobacteria</taxon>
        <taxon>Burkholderiales</taxon>
        <taxon>Comamonadaceae</taxon>
        <taxon>Rhodoferax</taxon>
    </lineage>
</organism>
<dbReference type="Gene3D" id="1.10.287.950">
    <property type="entry name" value="Methyl-accepting chemotaxis protein"/>
    <property type="match status" value="1"/>
</dbReference>
<keyword evidence="3" id="KW-0488">Methylation</keyword>
<keyword evidence="4 10" id="KW-0812">Transmembrane</keyword>
<sequence length="699" mass="72414">MSFVFLNSLRGKIVALVGLLVFLGLAALSITNVQTARSHALRTLDSQTGALAKAHASEIAEWVAGRHQIVKSFGFAVNEPDPLKYLVQAKVAGGVDSAYIGFPDKRTAFSEQQNLPPDYDPTARPWYQLAAAAQGPALTPPYVDAGSKKLVITFSAAVREGGAIKGVTSVDVFMDAVVRNVASIRPTPGTYGFIADKSGKIMVHEDTAKVLKPVTDIAPDLGGGALEALSKSGSVRDTTIASERRLAFATPIAGTDWMLVIALNRDEALSGISAMVWSSIVGGIVIAVIAVVLISGVLTRLLGGLVLLKDAMQDIGSGQGDLTRRIEAGGSDELAVIATGFNQFVEKTQGVLQQVRSSADAVATASSEIAQGNHDLSARTESQASALEETAASMEELGSTVKQNADSARQANQLAMNASTVAIQGGEVVGQVVETMKGINEASRKIADIISVIDGIAFQTNILALNAAVEAARAGEQGRGFAVVASEVRSLAGRSAEAAKEIKTLINASVERVEQGSTLVDKAGETMTEVVSSIRRVTDIMGEISAASNEQSAGVNQVGEAVTQMDQATQQNAALVEQMAAAASSLKSQANDLVQVVAVFKLGNEGHTGGYSGASHVAAPAKPAAVRSNPPQQNNFAGPERRAVTHTAQKASPAKPAAAQAAKRPPAKAPPVLVAHAPTPPKTSSKVTPAGGDDDWETF</sequence>
<keyword evidence="2" id="KW-1003">Cell membrane</keyword>
<evidence type="ECO:0000256" key="5">
    <source>
        <dbReference type="ARBA" id="ARBA00022989"/>
    </source>
</evidence>
<feature type="domain" description="HAMP" evidence="12">
    <location>
        <begin position="299"/>
        <end position="353"/>
    </location>
</feature>
<keyword evidence="6 10" id="KW-0472">Membrane</keyword>
<dbReference type="PROSITE" id="PS50885">
    <property type="entry name" value="HAMP"/>
    <property type="match status" value="1"/>
</dbReference>
<dbReference type="InterPro" id="IPR029151">
    <property type="entry name" value="Sensor-like_sf"/>
</dbReference>